<dbReference type="AlphaFoldDB" id="A0A9Q1JUA6"/>
<accession>A0A9Q1JUA6</accession>
<protein>
    <submittedName>
        <fullName evidence="1">Uncharacterized protein</fullName>
    </submittedName>
</protein>
<proteinExistence type="predicted"/>
<gene>
    <name evidence="1" type="ORF">Cgig2_002074</name>
</gene>
<organism evidence="1 2">
    <name type="scientific">Carnegiea gigantea</name>
    <dbReference type="NCBI Taxonomy" id="171969"/>
    <lineage>
        <taxon>Eukaryota</taxon>
        <taxon>Viridiplantae</taxon>
        <taxon>Streptophyta</taxon>
        <taxon>Embryophyta</taxon>
        <taxon>Tracheophyta</taxon>
        <taxon>Spermatophyta</taxon>
        <taxon>Magnoliopsida</taxon>
        <taxon>eudicotyledons</taxon>
        <taxon>Gunneridae</taxon>
        <taxon>Pentapetalae</taxon>
        <taxon>Caryophyllales</taxon>
        <taxon>Cactineae</taxon>
        <taxon>Cactaceae</taxon>
        <taxon>Cactoideae</taxon>
        <taxon>Echinocereeae</taxon>
        <taxon>Carnegiea</taxon>
    </lineage>
</organism>
<evidence type="ECO:0000313" key="1">
    <source>
        <dbReference type="EMBL" id="KAJ8431351.1"/>
    </source>
</evidence>
<keyword evidence="2" id="KW-1185">Reference proteome</keyword>
<sequence length="241" mass="26101">MVGLVPPPYAGQHYRKPSVVSVVASLPGSGFSLTSHLSATHLGSALGRCCTPCSTAGSRPLSGPLLIGLSVSATSHILTSRLCSALLWIAARRPRTHHLGHQKHPHTIIINVLIEQKAHGATQFEWPVVKVLLKNKGVDKDATQIRNHYNDTVKKLKAWESLIGGSGVAVNAITEVGEGRFKRFPERVPENLDTMKAVVHSRHVTGDLNFFPAMGALGGQRNRIEQNVLVDLEEHMGDSDK</sequence>
<reference evidence="1" key="1">
    <citation type="submission" date="2022-04" db="EMBL/GenBank/DDBJ databases">
        <title>Carnegiea gigantea Genome sequencing and assembly v2.</title>
        <authorList>
            <person name="Copetti D."/>
            <person name="Sanderson M.J."/>
            <person name="Burquez A."/>
            <person name="Wojciechowski M.F."/>
        </authorList>
    </citation>
    <scope>NUCLEOTIDE SEQUENCE</scope>
    <source>
        <strain evidence="1">SGP5-SGP5p</strain>
        <tissue evidence="1">Aerial part</tissue>
    </source>
</reference>
<comment type="caution">
    <text evidence="1">The sequence shown here is derived from an EMBL/GenBank/DDBJ whole genome shotgun (WGS) entry which is preliminary data.</text>
</comment>
<name>A0A9Q1JUA6_9CARY</name>
<dbReference type="EMBL" id="JAKOGI010000694">
    <property type="protein sequence ID" value="KAJ8431351.1"/>
    <property type="molecule type" value="Genomic_DNA"/>
</dbReference>
<dbReference type="Proteomes" id="UP001153076">
    <property type="component" value="Unassembled WGS sequence"/>
</dbReference>
<evidence type="ECO:0000313" key="2">
    <source>
        <dbReference type="Proteomes" id="UP001153076"/>
    </source>
</evidence>